<dbReference type="AlphaFoldDB" id="A0A7C9LR12"/>
<dbReference type="RefSeq" id="WP_155715195.1">
    <property type="nucleotide sequence ID" value="NZ_VVIQ01000002.1"/>
</dbReference>
<dbReference type="Proteomes" id="UP000482295">
    <property type="component" value="Unassembled WGS sequence"/>
</dbReference>
<reference evidence="1 2" key="1">
    <citation type="submission" date="2019-09" db="EMBL/GenBank/DDBJ databases">
        <title>Prevotella A2879 sp. nov., isolated from an abscess of a patient.</title>
        <authorList>
            <person name="Buhl M."/>
            <person name="Oberhettinger P."/>
        </authorList>
    </citation>
    <scope>NUCLEOTIDE SEQUENCE [LARGE SCALE GENOMIC DNA]</scope>
    <source>
        <strain evidence="1 2">A2879</strain>
    </source>
</reference>
<evidence type="ECO:0000313" key="2">
    <source>
        <dbReference type="Proteomes" id="UP000482295"/>
    </source>
</evidence>
<accession>A0A7C9LR12</accession>
<comment type="caution">
    <text evidence="1">The sequence shown here is derived from an EMBL/GenBank/DDBJ whole genome shotgun (WGS) entry which is preliminary data.</text>
</comment>
<gene>
    <name evidence="1" type="ORF">F0475_02235</name>
</gene>
<name>A0A7C9LR12_9BACT</name>
<dbReference type="EMBL" id="VVIQ01000002">
    <property type="protein sequence ID" value="MUL27161.1"/>
    <property type="molecule type" value="Genomic_DNA"/>
</dbReference>
<evidence type="ECO:0000313" key="1">
    <source>
        <dbReference type="EMBL" id="MUL27161.1"/>
    </source>
</evidence>
<keyword evidence="2" id="KW-1185">Reference proteome</keyword>
<proteinExistence type="predicted"/>
<protein>
    <submittedName>
        <fullName evidence="1">Uncharacterized protein</fullName>
    </submittedName>
</protein>
<organism evidence="1 2">
    <name type="scientific">Prevotella vespertina</name>
    <dbReference type="NCBI Taxonomy" id="2608404"/>
    <lineage>
        <taxon>Bacteria</taxon>
        <taxon>Pseudomonadati</taxon>
        <taxon>Bacteroidota</taxon>
        <taxon>Bacteroidia</taxon>
        <taxon>Bacteroidales</taxon>
        <taxon>Prevotellaceae</taxon>
        <taxon>Prevotella</taxon>
    </lineage>
</organism>
<sequence>MKQKLSKLLLRLAEKLCPTCEVKPSYEAKEIAIAVAITKKNIRQYRGSCSKNTSYRKGVSDMTRIQKGNNHSHIFEAIEKNGLIEDVVYLKGGERVVESRLKVYVRKKEK</sequence>